<dbReference type="InterPro" id="IPR011989">
    <property type="entry name" value="ARM-like"/>
</dbReference>
<comment type="subcellular location">
    <subcellularLocation>
        <location evidence="2">Cytoplasm</location>
    </subcellularLocation>
    <subcellularLocation>
        <location evidence="1">Nucleus</location>
    </subcellularLocation>
</comment>
<dbReference type="STRING" id="69332.A0A388LU34"/>
<dbReference type="Proteomes" id="UP000265515">
    <property type="component" value="Unassembled WGS sequence"/>
</dbReference>
<keyword evidence="10" id="KW-1185">Reference proteome</keyword>
<comment type="caution">
    <text evidence="9">The sequence shown here is derived from an EMBL/GenBank/DDBJ whole genome shotgun (WGS) entry which is preliminary data.</text>
</comment>
<dbReference type="EMBL" id="BFEA01000534">
    <property type="protein sequence ID" value="GBG85769.1"/>
    <property type="molecule type" value="Genomic_DNA"/>
</dbReference>
<protein>
    <recommendedName>
        <fullName evidence="8">Importin N-terminal domain-containing protein</fullName>
    </recommendedName>
</protein>
<dbReference type="AlphaFoldDB" id="A0A388LU34"/>
<dbReference type="GO" id="GO:0006606">
    <property type="term" value="P:protein import into nucleus"/>
    <property type="evidence" value="ECO:0007669"/>
    <property type="project" value="TreeGrafter"/>
</dbReference>
<dbReference type="InterPro" id="IPR001494">
    <property type="entry name" value="Importin-beta_N"/>
</dbReference>
<keyword evidence="4" id="KW-0963">Cytoplasm</keyword>
<proteinExistence type="predicted"/>
<dbReference type="OrthoDB" id="760868at2759"/>
<evidence type="ECO:0000256" key="2">
    <source>
        <dbReference type="ARBA" id="ARBA00004496"/>
    </source>
</evidence>
<evidence type="ECO:0000313" key="10">
    <source>
        <dbReference type="Proteomes" id="UP000265515"/>
    </source>
</evidence>
<dbReference type="GO" id="GO:0005829">
    <property type="term" value="C:cytosol"/>
    <property type="evidence" value="ECO:0007669"/>
    <property type="project" value="TreeGrafter"/>
</dbReference>
<reference evidence="9 10" key="1">
    <citation type="journal article" date="2018" name="Cell">
        <title>The Chara Genome: Secondary Complexity and Implications for Plant Terrestrialization.</title>
        <authorList>
            <person name="Nishiyama T."/>
            <person name="Sakayama H."/>
            <person name="Vries J.D."/>
            <person name="Buschmann H."/>
            <person name="Saint-Marcoux D."/>
            <person name="Ullrich K.K."/>
            <person name="Haas F.B."/>
            <person name="Vanderstraeten L."/>
            <person name="Becker D."/>
            <person name="Lang D."/>
            <person name="Vosolsobe S."/>
            <person name="Rombauts S."/>
            <person name="Wilhelmsson P.K.I."/>
            <person name="Janitza P."/>
            <person name="Kern R."/>
            <person name="Heyl A."/>
            <person name="Rumpler F."/>
            <person name="Villalobos L.I.A.C."/>
            <person name="Clay J.M."/>
            <person name="Skokan R."/>
            <person name="Toyoda A."/>
            <person name="Suzuki Y."/>
            <person name="Kagoshima H."/>
            <person name="Schijlen E."/>
            <person name="Tajeshwar N."/>
            <person name="Catarino B."/>
            <person name="Hetherington A.J."/>
            <person name="Saltykova A."/>
            <person name="Bonnot C."/>
            <person name="Breuninger H."/>
            <person name="Symeonidi A."/>
            <person name="Radhakrishnan G.V."/>
            <person name="Van Nieuwerburgh F."/>
            <person name="Deforce D."/>
            <person name="Chang C."/>
            <person name="Karol K.G."/>
            <person name="Hedrich R."/>
            <person name="Ulvskov P."/>
            <person name="Glockner G."/>
            <person name="Delwiche C.F."/>
            <person name="Petrasek J."/>
            <person name="Van de Peer Y."/>
            <person name="Friml J."/>
            <person name="Beilby M."/>
            <person name="Dolan L."/>
            <person name="Kohara Y."/>
            <person name="Sugano S."/>
            <person name="Fujiyama A."/>
            <person name="Delaux P.-M."/>
            <person name="Quint M."/>
            <person name="TheiBen G."/>
            <person name="Hagemann M."/>
            <person name="Harholt J."/>
            <person name="Dunand C."/>
            <person name="Zachgo S."/>
            <person name="Langdale J."/>
            <person name="Maumus F."/>
            <person name="Straeten D.V.D."/>
            <person name="Gould S.B."/>
            <person name="Rensing S.A."/>
        </authorList>
    </citation>
    <scope>NUCLEOTIDE SEQUENCE [LARGE SCALE GENOMIC DNA]</scope>
    <source>
        <strain evidence="9 10">S276</strain>
    </source>
</reference>
<evidence type="ECO:0000256" key="3">
    <source>
        <dbReference type="ARBA" id="ARBA00022448"/>
    </source>
</evidence>
<dbReference type="GO" id="GO:0005635">
    <property type="term" value="C:nuclear envelope"/>
    <property type="evidence" value="ECO:0007669"/>
    <property type="project" value="TreeGrafter"/>
</dbReference>
<dbReference type="Gene3D" id="1.25.10.10">
    <property type="entry name" value="Leucine-rich Repeat Variant"/>
    <property type="match status" value="1"/>
</dbReference>
<keyword evidence="6" id="KW-0539">Nucleus</keyword>
<dbReference type="InterPro" id="IPR016024">
    <property type="entry name" value="ARM-type_fold"/>
</dbReference>
<evidence type="ECO:0000256" key="4">
    <source>
        <dbReference type="ARBA" id="ARBA00022490"/>
    </source>
</evidence>
<dbReference type="Gramene" id="GBG85769">
    <property type="protein sequence ID" value="GBG85769"/>
    <property type="gene ID" value="CBR_g40497"/>
</dbReference>
<evidence type="ECO:0000259" key="8">
    <source>
        <dbReference type="PROSITE" id="PS50166"/>
    </source>
</evidence>
<evidence type="ECO:0000256" key="6">
    <source>
        <dbReference type="ARBA" id="ARBA00023242"/>
    </source>
</evidence>
<organism evidence="9 10">
    <name type="scientific">Chara braunii</name>
    <name type="common">Braun's stonewort</name>
    <dbReference type="NCBI Taxonomy" id="69332"/>
    <lineage>
        <taxon>Eukaryota</taxon>
        <taxon>Viridiplantae</taxon>
        <taxon>Streptophyta</taxon>
        <taxon>Charophyceae</taxon>
        <taxon>Charales</taxon>
        <taxon>Characeae</taxon>
        <taxon>Chara</taxon>
    </lineage>
</organism>
<dbReference type="Pfam" id="PF03810">
    <property type="entry name" value="IBN_N"/>
    <property type="match status" value="1"/>
</dbReference>
<feature type="region of interest" description="Disordered" evidence="7">
    <location>
        <begin position="889"/>
        <end position="924"/>
    </location>
</feature>
<accession>A0A388LU34</accession>
<dbReference type="PANTHER" id="PTHR10997:SF18">
    <property type="entry name" value="D-IMPORTIN 7_RANBP7"/>
    <property type="match status" value="1"/>
</dbReference>
<name>A0A388LU34_CHABU</name>
<dbReference type="Pfam" id="PF08506">
    <property type="entry name" value="Cse1"/>
    <property type="match status" value="1"/>
</dbReference>
<gene>
    <name evidence="9" type="ORF">CBR_g40497</name>
</gene>
<dbReference type="PANTHER" id="PTHR10997">
    <property type="entry name" value="IMPORTIN-7, 8, 11"/>
    <property type="match status" value="1"/>
</dbReference>
<evidence type="ECO:0000313" key="9">
    <source>
        <dbReference type="EMBL" id="GBG85769.1"/>
    </source>
</evidence>
<sequence>MDLSRTGLGSVRTGLCSQRAVWGLQLHPSGVRSALGSGGCLGHVVDIVARLKTQNSLPEIEESGRSHWHVLLKKAVQQRSRKPIDRLSTLDASTSRVVRSALYIIASPQIDISVRQVASICFKNLIAQKWGDSEEGSGGVLLPQDKAMIRDHILEAVTFAPPIIRSQLGECLKSIILNDYPSEWENLLPLIDGNLKSQDTQRIHGALFALRILARKFEFKDDEERVPIQKIIETTFPVILPIFTYLLSLQDSSVEIADLMKLICKIFWSSTYLEIPKYLQDSTNFMAWMTCLHTLIERPVPTEGQPVDPELRKTWAWWKLKKWTLHIIDRLFTRFGDPKCAKKCDKVFATMFQKHCAGKFLESHLSLLSCLRQGGYLPERVINFALKYLATSVGKAATYQLLKPHLDIILYEIVFPLLCFNDEDEALWRNDPHEYVRKGYDIIEDLYGARTAAINFLSELMRKRGKDNLQRFLNFIVDVFRRCQELPLDQKPYRQKDGALLAIGALSDILKKTDPYKGALETMLVQHVLPEFQSPLGHLRAKAAWVCGQYGMIKFADSRNFTAAMHCVVNGLRDPELPVRVDSVVALREFVIACQDLNELRPILPNLLDEFFKLMNEVENDDLVYTLERIVDKFGEEIAPYALGLCQNLGSAFWKCLKTSEAGDDDEDMGALAAVGCLQAISAILESIGSLPHLFPQLEPTLLPILKKMLTTDGEEVYEEVLQILTYLTYITPTISQGLWDLWPLLMEAMDEWAVDNFEYIINPIDNYISRGTEVFLTCKEPNYPQSLFKMITQVANALYYNPALCMNVLQKNQYVGEVFEKWFEMIYATEKTGKCPHFRSEHGKKVCILGLASMLTLPAEMLPPEVQRGMEQVMKGLLKLLLALKDQQAERDNEEEEEDEDDKDDSDYDEELGDDEDDTTEEDGEMLEKLTEVNQVLENENLRDNDCIPAPKLLEAVLQNCKGRVDEWVEPYVQLAVTRLRRTEKPLMKDLLIQVGWPSLSVRKRFWNLELAPLLHVLGQLKRIGKVSFY</sequence>
<dbReference type="OMA" id="WVAKTSW"/>
<feature type="compositionally biased region" description="Acidic residues" evidence="7">
    <location>
        <begin position="893"/>
        <end position="924"/>
    </location>
</feature>
<evidence type="ECO:0000256" key="7">
    <source>
        <dbReference type="SAM" id="MobiDB-lite"/>
    </source>
</evidence>
<dbReference type="InterPro" id="IPR013713">
    <property type="entry name" value="XPO2_central"/>
</dbReference>
<dbReference type="PROSITE" id="PS50166">
    <property type="entry name" value="IMPORTIN_B_NT"/>
    <property type="match status" value="1"/>
</dbReference>
<dbReference type="GO" id="GO:0031267">
    <property type="term" value="F:small GTPase binding"/>
    <property type="evidence" value="ECO:0007669"/>
    <property type="project" value="InterPro"/>
</dbReference>
<feature type="domain" description="Importin N-terminal" evidence="8">
    <location>
        <begin position="80"/>
        <end position="159"/>
    </location>
</feature>
<evidence type="ECO:0000256" key="5">
    <source>
        <dbReference type="ARBA" id="ARBA00022927"/>
    </source>
</evidence>
<dbReference type="SUPFAM" id="SSF48371">
    <property type="entry name" value="ARM repeat"/>
    <property type="match status" value="1"/>
</dbReference>
<evidence type="ECO:0000256" key="1">
    <source>
        <dbReference type="ARBA" id="ARBA00004123"/>
    </source>
</evidence>
<keyword evidence="5" id="KW-0653">Protein transport</keyword>
<keyword evidence="3" id="KW-0813">Transport</keyword>